<feature type="compositionally biased region" description="Pro residues" evidence="2">
    <location>
        <begin position="235"/>
        <end position="246"/>
    </location>
</feature>
<reference evidence="4 5" key="1">
    <citation type="submission" date="2017-12" db="EMBL/GenBank/DDBJ databases">
        <title>Sequencing, de novo assembly and annotation of complete genome of a new Thraustochytrid species, strain FCC1311.</title>
        <authorList>
            <person name="Sedici K."/>
            <person name="Godart F."/>
            <person name="Aiese Cigliano R."/>
            <person name="Sanseverino W."/>
            <person name="Barakat M."/>
            <person name="Ortet P."/>
            <person name="Marechal E."/>
            <person name="Cagnac O."/>
            <person name="Amato A."/>
        </authorList>
    </citation>
    <scope>NUCLEOTIDE SEQUENCE [LARGE SCALE GENOMIC DNA]</scope>
</reference>
<keyword evidence="5" id="KW-1185">Reference proteome</keyword>
<sequence length="246" mass="26151">MGMALPPPPDQPPPTPRTDLRSHGFKDNEINKYKQVFNLLDGDGDGFLTAEDLRGARGGITEEDASWLLKQFAPPSAEHVDRIDLATFARTCEKNRRGQWSSGFAFARKELLRALSESDEPLEEILAEAGIEITPAEATEMLRVLENEASFLRAMGVNTAASKPSPRANSPLAVHQNSHNMASVLAAINGSAAPTGAGSVSSSSAKPVSDLPFFDGTGDPRDLPAAGPSLAESKYPPPTPPPLPES</sequence>
<dbReference type="InParanoid" id="A0A2R5GHW1"/>
<dbReference type="SUPFAM" id="SSF47473">
    <property type="entry name" value="EF-hand"/>
    <property type="match status" value="1"/>
</dbReference>
<dbReference type="InterPro" id="IPR018247">
    <property type="entry name" value="EF_Hand_1_Ca_BS"/>
</dbReference>
<gene>
    <name evidence="4" type="ORF">FCC1311_044662</name>
</gene>
<evidence type="ECO:0000313" key="4">
    <source>
        <dbReference type="EMBL" id="GBG28243.1"/>
    </source>
</evidence>
<evidence type="ECO:0000256" key="2">
    <source>
        <dbReference type="SAM" id="MobiDB-lite"/>
    </source>
</evidence>
<protein>
    <recommendedName>
        <fullName evidence="3">EF-hand domain-containing protein</fullName>
    </recommendedName>
</protein>
<organism evidence="4 5">
    <name type="scientific">Hondaea fermentalgiana</name>
    <dbReference type="NCBI Taxonomy" id="2315210"/>
    <lineage>
        <taxon>Eukaryota</taxon>
        <taxon>Sar</taxon>
        <taxon>Stramenopiles</taxon>
        <taxon>Bigyra</taxon>
        <taxon>Labyrinthulomycetes</taxon>
        <taxon>Thraustochytrida</taxon>
        <taxon>Thraustochytriidae</taxon>
        <taxon>Hondaea</taxon>
    </lineage>
</organism>
<dbReference type="EMBL" id="BEYU01000040">
    <property type="protein sequence ID" value="GBG28243.1"/>
    <property type="molecule type" value="Genomic_DNA"/>
</dbReference>
<dbReference type="InterPro" id="IPR002048">
    <property type="entry name" value="EF_hand_dom"/>
</dbReference>
<name>A0A2R5GHW1_9STRA</name>
<proteinExistence type="predicted"/>
<dbReference type="PROSITE" id="PS50222">
    <property type="entry name" value="EF_HAND_2"/>
    <property type="match status" value="1"/>
</dbReference>
<keyword evidence="1" id="KW-0106">Calcium</keyword>
<dbReference type="AlphaFoldDB" id="A0A2R5GHW1"/>
<dbReference type="Gene3D" id="1.10.238.10">
    <property type="entry name" value="EF-hand"/>
    <property type="match status" value="1"/>
</dbReference>
<feature type="compositionally biased region" description="Low complexity" evidence="2">
    <location>
        <begin position="193"/>
        <end position="209"/>
    </location>
</feature>
<evidence type="ECO:0000313" key="5">
    <source>
        <dbReference type="Proteomes" id="UP000241890"/>
    </source>
</evidence>
<feature type="region of interest" description="Disordered" evidence="2">
    <location>
        <begin position="193"/>
        <end position="246"/>
    </location>
</feature>
<dbReference type="InterPro" id="IPR011992">
    <property type="entry name" value="EF-hand-dom_pair"/>
</dbReference>
<accession>A0A2R5GHW1</accession>
<feature type="region of interest" description="Disordered" evidence="2">
    <location>
        <begin position="1"/>
        <end position="25"/>
    </location>
</feature>
<dbReference type="PROSITE" id="PS00018">
    <property type="entry name" value="EF_HAND_1"/>
    <property type="match status" value="1"/>
</dbReference>
<dbReference type="GO" id="GO:0005509">
    <property type="term" value="F:calcium ion binding"/>
    <property type="evidence" value="ECO:0007669"/>
    <property type="project" value="InterPro"/>
</dbReference>
<feature type="compositionally biased region" description="Pro residues" evidence="2">
    <location>
        <begin position="1"/>
        <end position="16"/>
    </location>
</feature>
<evidence type="ECO:0000256" key="1">
    <source>
        <dbReference type="ARBA" id="ARBA00022837"/>
    </source>
</evidence>
<evidence type="ECO:0000259" key="3">
    <source>
        <dbReference type="PROSITE" id="PS50222"/>
    </source>
</evidence>
<comment type="caution">
    <text evidence="4">The sequence shown here is derived from an EMBL/GenBank/DDBJ whole genome shotgun (WGS) entry which is preliminary data.</text>
</comment>
<dbReference type="Proteomes" id="UP000241890">
    <property type="component" value="Unassembled WGS sequence"/>
</dbReference>
<feature type="domain" description="EF-hand" evidence="3">
    <location>
        <begin position="28"/>
        <end position="63"/>
    </location>
</feature>